<gene>
    <name evidence="3" type="ORF">DYU11_13735</name>
</gene>
<dbReference type="EMBL" id="QXED01000003">
    <property type="protein sequence ID" value="RIV24020.1"/>
    <property type="molecule type" value="Genomic_DNA"/>
</dbReference>
<dbReference type="Pfam" id="PF04945">
    <property type="entry name" value="YHS"/>
    <property type="match status" value="1"/>
</dbReference>
<evidence type="ECO:0000259" key="2">
    <source>
        <dbReference type="Pfam" id="PF04945"/>
    </source>
</evidence>
<evidence type="ECO:0000256" key="1">
    <source>
        <dbReference type="SAM" id="SignalP"/>
    </source>
</evidence>
<accession>A0A418MCG4</accession>
<comment type="caution">
    <text evidence="3">The sequence shown here is derived from an EMBL/GenBank/DDBJ whole genome shotgun (WGS) entry which is preliminary data.</text>
</comment>
<keyword evidence="4" id="KW-1185">Reference proteome</keyword>
<name>A0A418MCG4_9BACT</name>
<evidence type="ECO:0000313" key="3">
    <source>
        <dbReference type="EMBL" id="RIV24020.1"/>
    </source>
</evidence>
<dbReference type="RefSeq" id="WP_119668236.1">
    <property type="nucleotide sequence ID" value="NZ_QXED01000003.1"/>
</dbReference>
<keyword evidence="1" id="KW-0732">Signal</keyword>
<feature type="domain" description="YHS" evidence="2">
    <location>
        <begin position="56"/>
        <end position="93"/>
    </location>
</feature>
<protein>
    <submittedName>
        <fullName evidence="3">YHS domain-containing protein</fullName>
    </submittedName>
</protein>
<sequence>MKAILSMFALGLLLIGAAHAQVPQRSRDGKFLLNLDQNGCALQGYDCVAMFTMPDQTIKGTSSFASEYEGATYWFSSAANKALFDADPARYAPLFGGFCAIAVAEGNLRPIQIWTHRIVDGHLTVNHNAKALKLWLARPVKNLKTAESKWPAVSQKEPKYDILKKGETQESLAATSFEGPKE</sequence>
<feature type="chain" id="PRO_5019489364" evidence="1">
    <location>
        <begin position="21"/>
        <end position="182"/>
    </location>
</feature>
<reference evidence="3 4" key="1">
    <citation type="submission" date="2018-08" db="EMBL/GenBank/DDBJ databases">
        <title>Fibrisoma montanum sp. nov., isolated from Danxia mountain soil.</title>
        <authorList>
            <person name="Huang Y."/>
        </authorList>
    </citation>
    <scope>NUCLEOTIDE SEQUENCE [LARGE SCALE GENOMIC DNA]</scope>
    <source>
        <strain evidence="3 4">HYT19</strain>
    </source>
</reference>
<dbReference type="OrthoDB" id="344729at2"/>
<organism evidence="3 4">
    <name type="scientific">Fibrisoma montanum</name>
    <dbReference type="NCBI Taxonomy" id="2305895"/>
    <lineage>
        <taxon>Bacteria</taxon>
        <taxon>Pseudomonadati</taxon>
        <taxon>Bacteroidota</taxon>
        <taxon>Cytophagia</taxon>
        <taxon>Cytophagales</taxon>
        <taxon>Spirosomataceae</taxon>
        <taxon>Fibrisoma</taxon>
    </lineage>
</organism>
<dbReference type="AlphaFoldDB" id="A0A418MCG4"/>
<dbReference type="Proteomes" id="UP000283523">
    <property type="component" value="Unassembled WGS sequence"/>
</dbReference>
<dbReference type="NCBIfam" id="NF041384">
    <property type="entry name" value="YHS_seleno_dom"/>
    <property type="match status" value="1"/>
</dbReference>
<evidence type="ECO:0000313" key="4">
    <source>
        <dbReference type="Proteomes" id="UP000283523"/>
    </source>
</evidence>
<feature type="signal peptide" evidence="1">
    <location>
        <begin position="1"/>
        <end position="20"/>
    </location>
</feature>
<proteinExistence type="predicted"/>
<dbReference type="InterPro" id="IPR007029">
    <property type="entry name" value="YHS_dom"/>
</dbReference>